<protein>
    <recommendedName>
        <fullName evidence="3">DUF3563 domain-containing protein</fullName>
    </recommendedName>
</protein>
<reference evidence="2" key="1">
    <citation type="submission" date="2016-10" db="EMBL/GenBank/DDBJ databases">
        <authorList>
            <person name="Varghese N."/>
            <person name="Submissions S."/>
        </authorList>
    </citation>
    <scope>NUCLEOTIDE SEQUENCE [LARGE SCALE GENOMIC DNA]</scope>
    <source>
        <strain evidence="2">DUS833</strain>
    </source>
</reference>
<keyword evidence="2" id="KW-1185">Reference proteome</keyword>
<evidence type="ECO:0000313" key="1">
    <source>
        <dbReference type="EMBL" id="SDR06807.1"/>
    </source>
</evidence>
<name>A0A1H1G0Q2_9BURK</name>
<dbReference type="AlphaFoldDB" id="A0A1H1G0Q2"/>
<dbReference type="Pfam" id="PF12086">
    <property type="entry name" value="DUF3563"/>
    <property type="match status" value="1"/>
</dbReference>
<dbReference type="EMBL" id="FNKX01000001">
    <property type="protein sequence ID" value="SDR06807.1"/>
    <property type="molecule type" value="Genomic_DNA"/>
</dbReference>
<sequence length="110" mass="12620">MNPNKIRNCIAPLQCTIPKRNAHHAGISLFRLYLRAIMRVNPFTGNPRCQITGDSICSLENIMFAFILEKLSTWFETAERSRREAYLASSSDIVQLEQRIRSLETNGYSL</sequence>
<organism evidence="1 2">
    <name type="scientific">Paraburkholderia tuberum</name>
    <dbReference type="NCBI Taxonomy" id="157910"/>
    <lineage>
        <taxon>Bacteria</taxon>
        <taxon>Pseudomonadati</taxon>
        <taxon>Pseudomonadota</taxon>
        <taxon>Betaproteobacteria</taxon>
        <taxon>Burkholderiales</taxon>
        <taxon>Burkholderiaceae</taxon>
        <taxon>Paraburkholderia</taxon>
    </lineage>
</organism>
<gene>
    <name evidence="1" type="ORF">SAMN05445850_2661</name>
</gene>
<proteinExistence type="predicted"/>
<dbReference type="STRING" id="157910.SAMN05445850_2661"/>
<dbReference type="Proteomes" id="UP000199365">
    <property type="component" value="Unassembled WGS sequence"/>
</dbReference>
<evidence type="ECO:0008006" key="3">
    <source>
        <dbReference type="Google" id="ProtNLM"/>
    </source>
</evidence>
<accession>A0A1H1G0Q2</accession>
<dbReference type="InterPro" id="IPR021946">
    <property type="entry name" value="DUF3563"/>
</dbReference>
<evidence type="ECO:0000313" key="2">
    <source>
        <dbReference type="Proteomes" id="UP000199365"/>
    </source>
</evidence>